<protein>
    <submittedName>
        <fullName evidence="1">Phage terminase, large subunit</fullName>
    </submittedName>
</protein>
<keyword evidence="1" id="KW-0614">Plasmid</keyword>
<dbReference type="EMBL" id="CP015359">
    <property type="protein sequence ID" value="ANS52560.1"/>
    <property type="molecule type" value="Genomic_DNA"/>
</dbReference>
<geneLocation type="plasmid" evidence="1 2">
    <name>p17175</name>
</geneLocation>
<name>A0A9W3X4L7_BACTU</name>
<accession>A0A9W3X4L7</accession>
<sequence length="92" mass="11025">MKQKSNLPYKYHPYISEYMYSVESGEIRSCKEQKQLMALVRKTLDDPNVYIDAKAIEDSVKIPEPYFPFKLYAWQRFLMLAYMELDIKIMTV</sequence>
<proteinExistence type="predicted"/>
<evidence type="ECO:0000313" key="2">
    <source>
        <dbReference type="Proteomes" id="UP000092743"/>
    </source>
</evidence>
<organism evidence="1 2">
    <name type="scientific">Bacillus thuringiensis</name>
    <dbReference type="NCBI Taxonomy" id="1428"/>
    <lineage>
        <taxon>Bacteria</taxon>
        <taxon>Bacillati</taxon>
        <taxon>Bacillota</taxon>
        <taxon>Bacilli</taxon>
        <taxon>Bacillales</taxon>
        <taxon>Bacillaceae</taxon>
        <taxon>Bacillus</taxon>
        <taxon>Bacillus cereus group</taxon>
    </lineage>
</organism>
<dbReference type="AlphaFoldDB" id="A0A9W3X4L7"/>
<gene>
    <name evidence="1" type="ORF">BT246_72710</name>
</gene>
<dbReference type="Proteomes" id="UP000092743">
    <property type="component" value="Plasmid p17175"/>
</dbReference>
<reference evidence="1 2" key="1">
    <citation type="submission" date="2016-04" db="EMBL/GenBank/DDBJ databases">
        <title>High quality genome of the nematocidal Bacillus thuringiensis MYBT18246.</title>
        <authorList>
            <person name="Hollensteiner J."/>
            <person name="Poehlein A."/>
            <person name="Sproeer C."/>
            <person name="Bunk B."/>
            <person name="Rosenstiel P."/>
            <person name="Schulenburg H."/>
            <person name="Liesegang H."/>
        </authorList>
    </citation>
    <scope>NUCLEOTIDE SEQUENCE [LARGE SCALE GENOMIC DNA]</scope>
    <source>
        <strain evidence="1 2">MYBT18246</strain>
        <plasmid evidence="1 2">p17175</plasmid>
    </source>
</reference>
<evidence type="ECO:0000313" key="1">
    <source>
        <dbReference type="EMBL" id="ANS52560.1"/>
    </source>
</evidence>